<sequence>MVRSRSPHKSPRKRSPRKQCYGNIRWYNGRRQTGLIDAEDGRKVFIPVGGALNRNCVPATPGGLMHGTRVVFRIVSFLDPDKPKDNVQHGCTDVRPTDPDQIGLECGVNTSIGGRAVNEDRLVYCDLYDLGFLAGVFDGHGGQHCVDFVRQRLPELIRESYLGLAQHLGGINALTPSEEEKLIEVACRNAFVQTDSEYLQKARDLHLNDGSTGLVALLAHGFEDEGPSTRSLVEGCKPGGCTKLFVANCGDCRAVLLRGRKAIRLTQDHKPERPDETARIQQAGGIVISTPCGTHRVGKKNGQWFLSTSRSFGDLELKEPRPLVIAEPELLVHTLEPEDWAVVLASDGVWNCLSDQDVWQAVWQALLPISTKQGCPRRLPRILEDVLPWFRTRRRLHWPDGVVSGLEVRATGAEPKGGLAVSLESGVSVPAAVEGALDGFESKNFNQKMH</sequence>
<dbReference type="PANTHER" id="PTHR13832:SF803">
    <property type="entry name" value="PROTEIN PHOSPHATASE 1G"/>
    <property type="match status" value="1"/>
</dbReference>
<dbReference type="InterPro" id="IPR015655">
    <property type="entry name" value="PP2C"/>
</dbReference>
<gene>
    <name evidence="12" type="ORF">SNEC2469_LOCUS25577</name>
</gene>
<dbReference type="Proteomes" id="UP000601435">
    <property type="component" value="Unassembled WGS sequence"/>
</dbReference>
<evidence type="ECO:0000256" key="5">
    <source>
        <dbReference type="ARBA" id="ARBA00022801"/>
    </source>
</evidence>
<proteinExistence type="inferred from homology"/>
<organism evidence="12 13">
    <name type="scientific">Symbiodinium necroappetens</name>
    <dbReference type="NCBI Taxonomy" id="1628268"/>
    <lineage>
        <taxon>Eukaryota</taxon>
        <taxon>Sar</taxon>
        <taxon>Alveolata</taxon>
        <taxon>Dinophyceae</taxon>
        <taxon>Suessiales</taxon>
        <taxon>Symbiodiniaceae</taxon>
        <taxon>Symbiodinium</taxon>
    </lineage>
</organism>
<comment type="catalytic activity">
    <reaction evidence="10">
        <text>O-phospho-L-threonyl-[protein] + H2O = L-threonyl-[protein] + phosphate</text>
        <dbReference type="Rhea" id="RHEA:47004"/>
        <dbReference type="Rhea" id="RHEA-COMP:11060"/>
        <dbReference type="Rhea" id="RHEA-COMP:11605"/>
        <dbReference type="ChEBI" id="CHEBI:15377"/>
        <dbReference type="ChEBI" id="CHEBI:30013"/>
        <dbReference type="ChEBI" id="CHEBI:43474"/>
        <dbReference type="ChEBI" id="CHEBI:61977"/>
        <dbReference type="EC" id="3.1.3.16"/>
    </reaction>
</comment>
<dbReference type="GO" id="GO:0046872">
    <property type="term" value="F:metal ion binding"/>
    <property type="evidence" value="ECO:0007669"/>
    <property type="project" value="UniProtKB-KW"/>
</dbReference>
<dbReference type="OrthoDB" id="10264738at2759"/>
<evidence type="ECO:0000256" key="4">
    <source>
        <dbReference type="ARBA" id="ARBA00022723"/>
    </source>
</evidence>
<dbReference type="PANTHER" id="PTHR13832">
    <property type="entry name" value="PROTEIN PHOSPHATASE 2C"/>
    <property type="match status" value="1"/>
</dbReference>
<feature type="domain" description="PPM-type phosphatase" evidence="11">
    <location>
        <begin position="105"/>
        <end position="450"/>
    </location>
</feature>
<dbReference type="Gene3D" id="3.60.40.10">
    <property type="entry name" value="PPM-type phosphatase domain"/>
    <property type="match status" value="1"/>
</dbReference>
<keyword evidence="13" id="KW-1185">Reference proteome</keyword>
<evidence type="ECO:0000256" key="9">
    <source>
        <dbReference type="ARBA" id="ARBA00047761"/>
    </source>
</evidence>
<keyword evidence="8" id="KW-0464">Manganese</keyword>
<keyword evidence="5" id="KW-0378">Hydrolase</keyword>
<protein>
    <recommendedName>
        <fullName evidence="3">protein-serine/threonine phosphatase</fullName>
        <ecNumber evidence="3">3.1.3.16</ecNumber>
    </recommendedName>
</protein>
<dbReference type="InterPro" id="IPR001932">
    <property type="entry name" value="PPM-type_phosphatase-like_dom"/>
</dbReference>
<dbReference type="EC" id="3.1.3.16" evidence="3"/>
<evidence type="ECO:0000256" key="10">
    <source>
        <dbReference type="ARBA" id="ARBA00048336"/>
    </source>
</evidence>
<comment type="cofactor">
    <cofactor evidence="1">
        <name>Mn(2+)</name>
        <dbReference type="ChEBI" id="CHEBI:29035"/>
    </cofactor>
</comment>
<comment type="catalytic activity">
    <reaction evidence="9">
        <text>O-phospho-L-seryl-[protein] + H2O = L-seryl-[protein] + phosphate</text>
        <dbReference type="Rhea" id="RHEA:20629"/>
        <dbReference type="Rhea" id="RHEA-COMP:9863"/>
        <dbReference type="Rhea" id="RHEA-COMP:11604"/>
        <dbReference type="ChEBI" id="CHEBI:15377"/>
        <dbReference type="ChEBI" id="CHEBI:29999"/>
        <dbReference type="ChEBI" id="CHEBI:43474"/>
        <dbReference type="ChEBI" id="CHEBI:83421"/>
        <dbReference type="EC" id="3.1.3.16"/>
    </reaction>
</comment>
<dbReference type="PROSITE" id="PS51746">
    <property type="entry name" value="PPM_2"/>
    <property type="match status" value="1"/>
</dbReference>
<evidence type="ECO:0000256" key="1">
    <source>
        <dbReference type="ARBA" id="ARBA00001936"/>
    </source>
</evidence>
<evidence type="ECO:0000256" key="3">
    <source>
        <dbReference type="ARBA" id="ARBA00013081"/>
    </source>
</evidence>
<dbReference type="EMBL" id="CAJNJA010050620">
    <property type="protein sequence ID" value="CAE7841962.1"/>
    <property type="molecule type" value="Genomic_DNA"/>
</dbReference>
<evidence type="ECO:0000313" key="13">
    <source>
        <dbReference type="Proteomes" id="UP000601435"/>
    </source>
</evidence>
<name>A0A812ZZ64_9DINO</name>
<comment type="similarity">
    <text evidence="2">Belongs to the PP2C family.</text>
</comment>
<evidence type="ECO:0000256" key="8">
    <source>
        <dbReference type="ARBA" id="ARBA00023211"/>
    </source>
</evidence>
<evidence type="ECO:0000313" key="12">
    <source>
        <dbReference type="EMBL" id="CAE7841962.1"/>
    </source>
</evidence>
<comment type="caution">
    <text evidence="12">The sequence shown here is derived from an EMBL/GenBank/DDBJ whole genome shotgun (WGS) entry which is preliminary data.</text>
</comment>
<dbReference type="SUPFAM" id="SSF81606">
    <property type="entry name" value="PP2C-like"/>
    <property type="match status" value="1"/>
</dbReference>
<dbReference type="InterPro" id="IPR036457">
    <property type="entry name" value="PPM-type-like_dom_sf"/>
</dbReference>
<evidence type="ECO:0000256" key="6">
    <source>
        <dbReference type="ARBA" id="ARBA00022842"/>
    </source>
</evidence>
<keyword evidence="4" id="KW-0479">Metal-binding</keyword>
<accession>A0A812ZZ64</accession>
<dbReference type="Pfam" id="PF00481">
    <property type="entry name" value="PP2C"/>
    <property type="match status" value="1"/>
</dbReference>
<dbReference type="AlphaFoldDB" id="A0A812ZZ64"/>
<dbReference type="SMART" id="SM00332">
    <property type="entry name" value="PP2Cc"/>
    <property type="match status" value="1"/>
</dbReference>
<keyword evidence="6" id="KW-0460">Magnesium</keyword>
<dbReference type="GO" id="GO:0004722">
    <property type="term" value="F:protein serine/threonine phosphatase activity"/>
    <property type="evidence" value="ECO:0007669"/>
    <property type="project" value="UniProtKB-EC"/>
</dbReference>
<evidence type="ECO:0000256" key="7">
    <source>
        <dbReference type="ARBA" id="ARBA00022912"/>
    </source>
</evidence>
<keyword evidence="7" id="KW-0904">Protein phosphatase</keyword>
<evidence type="ECO:0000259" key="11">
    <source>
        <dbReference type="PROSITE" id="PS51746"/>
    </source>
</evidence>
<reference evidence="12" key="1">
    <citation type="submission" date="2021-02" db="EMBL/GenBank/DDBJ databases">
        <authorList>
            <person name="Dougan E. K."/>
            <person name="Rhodes N."/>
            <person name="Thang M."/>
            <person name="Chan C."/>
        </authorList>
    </citation>
    <scope>NUCLEOTIDE SEQUENCE</scope>
</reference>
<evidence type="ECO:0000256" key="2">
    <source>
        <dbReference type="ARBA" id="ARBA00006702"/>
    </source>
</evidence>
<dbReference type="CDD" id="cd00143">
    <property type="entry name" value="PP2Cc"/>
    <property type="match status" value="1"/>
</dbReference>